<dbReference type="RefSeq" id="WP_204912737.1">
    <property type="nucleotide sequence ID" value="NZ_BAAAYR010000001.1"/>
</dbReference>
<evidence type="ECO:0000256" key="4">
    <source>
        <dbReference type="ARBA" id="ARBA00023098"/>
    </source>
</evidence>
<evidence type="ECO:0000256" key="1">
    <source>
        <dbReference type="ARBA" id="ARBA00000798"/>
    </source>
</evidence>
<evidence type="ECO:0000313" key="8">
    <source>
        <dbReference type="Proteomes" id="UP001500767"/>
    </source>
</evidence>
<dbReference type="Pfam" id="PF13091">
    <property type="entry name" value="PLDc_2"/>
    <property type="match status" value="1"/>
</dbReference>
<keyword evidence="4" id="KW-0443">Lipid metabolism</keyword>
<dbReference type="SMART" id="SM00155">
    <property type="entry name" value="PLDc"/>
    <property type="match status" value="2"/>
</dbReference>
<dbReference type="InterPro" id="IPR001736">
    <property type="entry name" value="PLipase_D/transphosphatidylase"/>
</dbReference>
<dbReference type="InterPro" id="IPR015679">
    <property type="entry name" value="PLipase_D_fam"/>
</dbReference>
<comment type="caution">
    <text evidence="7">The sequence shown here is derived from an EMBL/GenBank/DDBJ whole genome shotgun (WGS) entry which is preliminary data.</text>
</comment>
<name>A0ABP6WD99_9ACTN</name>
<dbReference type="Gene3D" id="3.30.870.10">
    <property type="entry name" value="Endonuclease Chain A"/>
    <property type="match status" value="2"/>
</dbReference>
<organism evidence="7 8">
    <name type="scientific">Microlunatus spumicola</name>
    <dbReference type="NCBI Taxonomy" id="81499"/>
    <lineage>
        <taxon>Bacteria</taxon>
        <taxon>Bacillati</taxon>
        <taxon>Actinomycetota</taxon>
        <taxon>Actinomycetes</taxon>
        <taxon>Propionibacteriales</taxon>
        <taxon>Propionibacteriaceae</taxon>
        <taxon>Microlunatus</taxon>
    </lineage>
</organism>
<protein>
    <submittedName>
        <fullName evidence="7">Phospholipase D-like domain-containing protein</fullName>
    </submittedName>
</protein>
<dbReference type="EMBL" id="BAAAYR010000001">
    <property type="protein sequence ID" value="GAA3549923.1"/>
    <property type="molecule type" value="Genomic_DNA"/>
</dbReference>
<gene>
    <name evidence="7" type="ORF">GCM10022197_00920</name>
</gene>
<evidence type="ECO:0000256" key="3">
    <source>
        <dbReference type="ARBA" id="ARBA00022801"/>
    </source>
</evidence>
<feature type="region of interest" description="Disordered" evidence="5">
    <location>
        <begin position="174"/>
        <end position="193"/>
    </location>
</feature>
<keyword evidence="2" id="KW-0677">Repeat</keyword>
<keyword evidence="8" id="KW-1185">Reference proteome</keyword>
<dbReference type="SUPFAM" id="SSF56024">
    <property type="entry name" value="Phospholipase D/nuclease"/>
    <property type="match status" value="2"/>
</dbReference>
<dbReference type="PANTHER" id="PTHR18896:SF76">
    <property type="entry name" value="PHOSPHOLIPASE"/>
    <property type="match status" value="1"/>
</dbReference>
<dbReference type="CDD" id="cd09105">
    <property type="entry name" value="PLDc_vPLD1_2_like_2"/>
    <property type="match status" value="1"/>
</dbReference>
<proteinExistence type="predicted"/>
<dbReference type="InterPro" id="IPR025202">
    <property type="entry name" value="PLD-like_dom"/>
</dbReference>
<comment type="catalytic activity">
    <reaction evidence="1">
        <text>a 1,2-diacyl-sn-glycero-3-phosphocholine + H2O = a 1,2-diacyl-sn-glycero-3-phosphate + choline + H(+)</text>
        <dbReference type="Rhea" id="RHEA:14445"/>
        <dbReference type="ChEBI" id="CHEBI:15354"/>
        <dbReference type="ChEBI" id="CHEBI:15377"/>
        <dbReference type="ChEBI" id="CHEBI:15378"/>
        <dbReference type="ChEBI" id="CHEBI:57643"/>
        <dbReference type="ChEBI" id="CHEBI:58608"/>
        <dbReference type="EC" id="3.1.4.4"/>
    </reaction>
</comment>
<feature type="domain" description="PLD phosphodiesterase" evidence="6">
    <location>
        <begin position="386"/>
        <end position="413"/>
    </location>
</feature>
<dbReference type="Proteomes" id="UP001500767">
    <property type="component" value="Unassembled WGS sequence"/>
</dbReference>
<dbReference type="PANTHER" id="PTHR18896">
    <property type="entry name" value="PHOSPHOLIPASE D"/>
    <property type="match status" value="1"/>
</dbReference>
<sequence length="562" mass="62320">MSGPADERTGWLIGKAERANAQTVLDDEHPGDEAWSRGNVVRPLIHGGAYFAHLAAHVEAARPGDLVLFTDWRGDADEQLLGEEGDDVLRLLGEADRRGVDVRGLIWRSHLDALSFSAHENRTLGIRLQEQGAEALLDMRVRTGGSHHQKLVVIRYRGRPQDDVAYVGGIDLSHSRRDDARHEGDPQPQPMAPAYGPTPAWHDAQVVISGPAVRDVETVFRERWEDPTPLSQNPLFWLHDRLTRADLSPDPLPAQAPAPEPVEGGTHTVQLLRTYPNLRHGRDYPFARGGERSVARGYGKALRKAQRLVSIEDQYLWSRDVARAFEETLGSSPDLRVVAVLPPVPDQASPLSRVPQELARQEALELLQRAGGDRVACYSLENHAGRPVYVHAKVCVMDDVWATVGSDNFNRRSWTHDSELSAVVVDETSPADAPGVSAYARRLRLVLAAEHLDREVGAARFPGDTGHLLDPDRPVDVDDEALLDVMADCVDLHGMFDAYAASADRLDAWYAGGQVGPRPPGRLRRLRPAHVGPLARLWARPILRLVHDPDGRPARLRRRQRF</sequence>
<evidence type="ECO:0000313" key="7">
    <source>
        <dbReference type="EMBL" id="GAA3549923.1"/>
    </source>
</evidence>
<reference evidence="8" key="1">
    <citation type="journal article" date="2019" name="Int. J. Syst. Evol. Microbiol.">
        <title>The Global Catalogue of Microorganisms (GCM) 10K type strain sequencing project: providing services to taxonomists for standard genome sequencing and annotation.</title>
        <authorList>
            <consortium name="The Broad Institute Genomics Platform"/>
            <consortium name="The Broad Institute Genome Sequencing Center for Infectious Disease"/>
            <person name="Wu L."/>
            <person name="Ma J."/>
        </authorList>
    </citation>
    <scope>NUCLEOTIDE SEQUENCE [LARGE SCALE GENOMIC DNA]</scope>
    <source>
        <strain evidence="8">JCM 16540</strain>
    </source>
</reference>
<dbReference type="PROSITE" id="PS50035">
    <property type="entry name" value="PLD"/>
    <property type="match status" value="2"/>
</dbReference>
<dbReference type="CDD" id="cd09104">
    <property type="entry name" value="PLDc_vPLD1_2_like_1"/>
    <property type="match status" value="1"/>
</dbReference>
<evidence type="ECO:0000256" key="5">
    <source>
        <dbReference type="SAM" id="MobiDB-lite"/>
    </source>
</evidence>
<feature type="compositionally biased region" description="Basic and acidic residues" evidence="5">
    <location>
        <begin position="174"/>
        <end position="185"/>
    </location>
</feature>
<accession>A0ABP6WD99</accession>
<evidence type="ECO:0000256" key="2">
    <source>
        <dbReference type="ARBA" id="ARBA00022737"/>
    </source>
</evidence>
<keyword evidence="3" id="KW-0378">Hydrolase</keyword>
<feature type="domain" description="PLD phosphodiesterase" evidence="6">
    <location>
        <begin position="143"/>
        <end position="176"/>
    </location>
</feature>
<evidence type="ECO:0000259" key="6">
    <source>
        <dbReference type="PROSITE" id="PS50035"/>
    </source>
</evidence>